<dbReference type="KEGG" id="nwe:SAMEA3174300_0900"/>
<dbReference type="PANTHER" id="PTHR30535:SF4">
    <property type="entry name" value="HEMIN-BINDING PERIPLASMIC PROTEIN HMUT"/>
    <property type="match status" value="1"/>
</dbReference>
<dbReference type="Pfam" id="PF01497">
    <property type="entry name" value="Peripla_BP_2"/>
    <property type="match status" value="1"/>
</dbReference>
<organism evidence="3 4">
    <name type="scientific">Neisseria weaveri</name>
    <dbReference type="NCBI Taxonomy" id="28091"/>
    <lineage>
        <taxon>Bacteria</taxon>
        <taxon>Pseudomonadati</taxon>
        <taxon>Pseudomonadota</taxon>
        <taxon>Betaproteobacteria</taxon>
        <taxon>Neisseriales</taxon>
        <taxon>Neisseriaceae</taxon>
        <taxon>Neisseria</taxon>
    </lineage>
</organism>
<dbReference type="AlphaFoldDB" id="A0A448VI86"/>
<dbReference type="InterPro" id="IPR050902">
    <property type="entry name" value="ABC_Transporter_SBP"/>
</dbReference>
<dbReference type="InterPro" id="IPR002491">
    <property type="entry name" value="ABC_transptr_periplasmic_BD"/>
</dbReference>
<feature type="chain" id="PRO_5019245638" evidence="1">
    <location>
        <begin position="24"/>
        <end position="266"/>
    </location>
</feature>
<proteinExistence type="predicted"/>
<name>A0A448VI86_9NEIS</name>
<dbReference type="Gene3D" id="3.40.50.1980">
    <property type="entry name" value="Nitrogenase molybdenum iron protein domain"/>
    <property type="match status" value="2"/>
</dbReference>
<evidence type="ECO:0000259" key="2">
    <source>
        <dbReference type="PROSITE" id="PS50983"/>
    </source>
</evidence>
<keyword evidence="4" id="KW-1185">Reference proteome</keyword>
<gene>
    <name evidence="3" type="primary">hmuT</name>
    <name evidence="3" type="ORF">NCTC12742_00214</name>
</gene>
<evidence type="ECO:0000256" key="1">
    <source>
        <dbReference type="SAM" id="SignalP"/>
    </source>
</evidence>
<dbReference type="PROSITE" id="PS50983">
    <property type="entry name" value="FE_B12_PBP"/>
    <property type="match status" value="1"/>
</dbReference>
<keyword evidence="1" id="KW-0732">Signal</keyword>
<feature type="domain" description="Fe/B12 periplasmic-binding" evidence="2">
    <location>
        <begin position="25"/>
        <end position="266"/>
    </location>
</feature>
<accession>A0A448VI86</accession>
<feature type="signal peptide" evidence="1">
    <location>
        <begin position="1"/>
        <end position="23"/>
    </location>
</feature>
<reference evidence="3 4" key="1">
    <citation type="submission" date="2018-12" db="EMBL/GenBank/DDBJ databases">
        <authorList>
            <consortium name="Pathogen Informatics"/>
        </authorList>
    </citation>
    <scope>NUCLEOTIDE SEQUENCE [LARGE SCALE GENOMIC DNA]</scope>
    <source>
        <strain evidence="3 4">NCTC12742</strain>
    </source>
</reference>
<dbReference type="Proteomes" id="UP000272771">
    <property type="component" value="Chromosome"/>
</dbReference>
<dbReference type="PANTHER" id="PTHR30535">
    <property type="entry name" value="VITAMIN B12-BINDING PROTEIN"/>
    <property type="match status" value="1"/>
</dbReference>
<dbReference type="STRING" id="28091.SAMEA3174300_00900"/>
<evidence type="ECO:0000313" key="3">
    <source>
        <dbReference type="EMBL" id="VEJ49491.1"/>
    </source>
</evidence>
<sequence>MKQHKHSLLLLPVLLAVLPAAFAQRIVTLTPDVADVVVALGAEEEVVARDLTTTNPALKNKPSIGVFRQLSMETIAAQKPDVAIGSWMAQPQSIYSSLNSIGIRAVNVAPKDDLNDYPKSIREIGKLLGKTAKAEALAKDWQARMKPMPSTGKRYLITYDGRIVAGRNTAADELIRRAGGVNAAAGIEGLKPLTREAWAAAKPDVVIVSEHHSKDVGHVDGMLKRPELAASPAAKKRNIHFWPANDIFRYGLDTPQVVQRLNGLAK</sequence>
<protein>
    <submittedName>
        <fullName evidence="3">Hemin-binding periplasmic protein hmuT</fullName>
    </submittedName>
</protein>
<evidence type="ECO:0000313" key="4">
    <source>
        <dbReference type="Proteomes" id="UP000272771"/>
    </source>
</evidence>
<dbReference type="EMBL" id="LR134533">
    <property type="protein sequence ID" value="VEJ49491.1"/>
    <property type="molecule type" value="Genomic_DNA"/>
</dbReference>
<dbReference type="RefSeq" id="WP_004284136.1">
    <property type="nucleotide sequence ID" value="NZ_CAUJRG010000003.1"/>
</dbReference>
<dbReference type="OrthoDB" id="9797736at2"/>
<dbReference type="SUPFAM" id="SSF53807">
    <property type="entry name" value="Helical backbone' metal receptor"/>
    <property type="match status" value="1"/>
</dbReference>